<dbReference type="AlphaFoldDB" id="A0A6N9ZN50"/>
<dbReference type="RefSeq" id="WP_163881521.1">
    <property type="nucleotide sequence ID" value="NZ_WUEP01000021.1"/>
</dbReference>
<evidence type="ECO:0000313" key="2">
    <source>
        <dbReference type="EMBL" id="NEH94138.1"/>
    </source>
</evidence>
<sequence length="210" mass="24372">MPNFENLRKRAKLYKRWHQDRYYPVAAEIRRWLPRYSSLNDLEILKLDFKLAEAQELVAAKEGFESWTALKQGLAKMETRLQTRPEKPTFIDAQPQLFVRDIATSCDFYTGKLGFELAFMYGEPPFYAQVFRGAARLNFRSSDMPLFYSDFRLREEDALSASITLDDAKALFLEYTASDVPFHQSLRAEPWGAQTFIIRDPDGNLIAFAS</sequence>
<organism evidence="2 3">
    <name type="scientific">Rhizobium laguerreae</name>
    <dbReference type="NCBI Taxonomy" id="1076926"/>
    <lineage>
        <taxon>Bacteria</taxon>
        <taxon>Pseudomonadati</taxon>
        <taxon>Pseudomonadota</taxon>
        <taxon>Alphaproteobacteria</taxon>
        <taxon>Hyphomicrobiales</taxon>
        <taxon>Rhizobiaceae</taxon>
        <taxon>Rhizobium/Agrobacterium group</taxon>
        <taxon>Rhizobium</taxon>
    </lineage>
</organism>
<dbReference type="InterPro" id="IPR029068">
    <property type="entry name" value="Glyas_Bleomycin-R_OHBP_Dase"/>
</dbReference>
<reference evidence="2 3" key="1">
    <citation type="submission" date="2019-12" db="EMBL/GenBank/DDBJ databases">
        <title>Rhizobium genotypes associated with high levels of biological nitrogen fixation by grain legumes in a temperate-maritime cropping system.</title>
        <authorList>
            <person name="Maluk M."/>
            <person name="Francesc Ferrando Molina F."/>
            <person name="Lopez Del Egido L."/>
            <person name="Lafos M."/>
            <person name="Langarica-Fuentes A."/>
            <person name="Gebre Yohannes G."/>
            <person name="Young M.W."/>
            <person name="Martin P."/>
            <person name="Gantlett R."/>
            <person name="Kenicer G."/>
            <person name="Hawes C."/>
            <person name="Begg G.S."/>
            <person name="Quilliam R.S."/>
            <person name="Squire G.R."/>
            <person name="Poole P.S."/>
            <person name="Young P.W."/>
            <person name="Iannetta P.M."/>
            <person name="James E.K."/>
        </authorList>
    </citation>
    <scope>NUCLEOTIDE SEQUENCE [LARGE SCALE GENOMIC DNA]</scope>
    <source>
        <strain evidence="2 3">JHI2449</strain>
    </source>
</reference>
<dbReference type="EMBL" id="WUEP01000021">
    <property type="protein sequence ID" value="NEH94138.1"/>
    <property type="molecule type" value="Genomic_DNA"/>
</dbReference>
<dbReference type="InterPro" id="IPR037523">
    <property type="entry name" value="VOC_core"/>
</dbReference>
<comment type="caution">
    <text evidence="2">The sequence shown here is derived from an EMBL/GenBank/DDBJ whole genome shotgun (WGS) entry which is preliminary data.</text>
</comment>
<feature type="domain" description="VOC" evidence="1">
    <location>
        <begin position="90"/>
        <end position="210"/>
    </location>
</feature>
<gene>
    <name evidence="2" type="ORF">GR206_24465</name>
</gene>
<protein>
    <submittedName>
        <fullName evidence="2">VOC family protein</fullName>
    </submittedName>
</protein>
<evidence type="ECO:0000259" key="1">
    <source>
        <dbReference type="PROSITE" id="PS51819"/>
    </source>
</evidence>
<dbReference type="Pfam" id="PF00903">
    <property type="entry name" value="Glyoxalase"/>
    <property type="match status" value="1"/>
</dbReference>
<dbReference type="InterPro" id="IPR004360">
    <property type="entry name" value="Glyas_Fos-R_dOase_dom"/>
</dbReference>
<dbReference type="Proteomes" id="UP000468864">
    <property type="component" value="Unassembled WGS sequence"/>
</dbReference>
<dbReference type="SUPFAM" id="SSF54593">
    <property type="entry name" value="Glyoxalase/Bleomycin resistance protein/Dihydroxybiphenyl dioxygenase"/>
    <property type="match status" value="1"/>
</dbReference>
<name>A0A6N9ZN50_9HYPH</name>
<dbReference type="Gene3D" id="3.10.180.10">
    <property type="entry name" value="2,3-Dihydroxybiphenyl 1,2-Dioxygenase, domain 1"/>
    <property type="match status" value="1"/>
</dbReference>
<dbReference type="PROSITE" id="PS51819">
    <property type="entry name" value="VOC"/>
    <property type="match status" value="1"/>
</dbReference>
<proteinExistence type="predicted"/>
<accession>A0A6N9ZN50</accession>
<evidence type="ECO:0000313" key="3">
    <source>
        <dbReference type="Proteomes" id="UP000468864"/>
    </source>
</evidence>